<dbReference type="RefSeq" id="WP_147670595.1">
    <property type="nucleotide sequence ID" value="NZ_CP120678.1"/>
</dbReference>
<sequence length="216" mass="22947">MTTTTDKTTLQSIIRLVENLSSTSNYDTIISILSLLCLFSILNHTTPQQSNLSMPSMNQQSTVNPLQKLLGDLLGGNKTDSNSGLGGALSALGGLGGGLGGLGNLSGLLSSPDLLMSLLPLLNNSQLKSKINPSSIASVMSMINNLSNNQTEKTDPIKNKQEAPAKTVEVTETPPLNEEELQATPPSEAETSAKNIVLQGNEKKPPSRFLNWKTNF</sequence>
<keyword evidence="3" id="KW-1185">Reference proteome</keyword>
<evidence type="ECO:0000256" key="1">
    <source>
        <dbReference type="SAM" id="MobiDB-lite"/>
    </source>
</evidence>
<protein>
    <submittedName>
        <fullName evidence="2">Uncharacterized protein</fullName>
    </submittedName>
</protein>
<name>A0A9Y2AKZ4_9FIRM</name>
<gene>
    <name evidence="2" type="ORF">P3F81_05535</name>
</gene>
<reference evidence="2" key="1">
    <citation type="submission" date="2023-03" db="EMBL/GenBank/DDBJ databases">
        <title>Selenobaculum gbiensis gen. nov. sp. nov., a new bacterium isolated from the gut microbiota of IBD patient.</title>
        <authorList>
            <person name="Yeo S."/>
            <person name="Park H."/>
            <person name="Huh C.S."/>
        </authorList>
    </citation>
    <scope>NUCLEOTIDE SEQUENCE</scope>
    <source>
        <strain evidence="2">ICN-92133</strain>
    </source>
</reference>
<organism evidence="2 3">
    <name type="scientific">Selenobaculum gibii</name>
    <dbReference type="NCBI Taxonomy" id="3054208"/>
    <lineage>
        <taxon>Bacteria</taxon>
        <taxon>Bacillati</taxon>
        <taxon>Bacillota</taxon>
        <taxon>Negativicutes</taxon>
        <taxon>Selenomonadales</taxon>
        <taxon>Selenomonadaceae</taxon>
        <taxon>Selenobaculum</taxon>
    </lineage>
</organism>
<evidence type="ECO:0000313" key="2">
    <source>
        <dbReference type="EMBL" id="WIW71758.1"/>
    </source>
</evidence>
<dbReference type="AlphaFoldDB" id="A0A9Y2AKZ4"/>
<proteinExistence type="predicted"/>
<feature type="region of interest" description="Disordered" evidence="1">
    <location>
        <begin position="148"/>
        <end position="216"/>
    </location>
</feature>
<dbReference type="EMBL" id="CP120678">
    <property type="protein sequence ID" value="WIW71758.1"/>
    <property type="molecule type" value="Genomic_DNA"/>
</dbReference>
<feature type="compositionally biased region" description="Basic and acidic residues" evidence="1">
    <location>
        <begin position="152"/>
        <end position="163"/>
    </location>
</feature>
<dbReference type="KEGG" id="sgbi:P3F81_05535"/>
<dbReference type="Proteomes" id="UP001243623">
    <property type="component" value="Chromosome"/>
</dbReference>
<accession>A0A9Y2AKZ4</accession>
<evidence type="ECO:0000313" key="3">
    <source>
        <dbReference type="Proteomes" id="UP001243623"/>
    </source>
</evidence>